<feature type="chain" id="PRO_5040324050" evidence="3">
    <location>
        <begin position="25"/>
        <end position="320"/>
    </location>
</feature>
<accession>A0A9P8N1J4</accession>
<keyword evidence="2" id="KW-0812">Transmembrane</keyword>
<evidence type="ECO:0000313" key="4">
    <source>
        <dbReference type="EMBL" id="KAH0965222.1"/>
    </source>
</evidence>
<evidence type="ECO:0000256" key="2">
    <source>
        <dbReference type="SAM" id="Phobius"/>
    </source>
</evidence>
<evidence type="ECO:0000313" key="5">
    <source>
        <dbReference type="Proteomes" id="UP000824596"/>
    </source>
</evidence>
<proteinExistence type="predicted"/>
<keyword evidence="3" id="KW-0732">Signal</keyword>
<feature type="transmembrane region" description="Helical" evidence="2">
    <location>
        <begin position="195"/>
        <end position="212"/>
    </location>
</feature>
<evidence type="ECO:0000256" key="3">
    <source>
        <dbReference type="SAM" id="SignalP"/>
    </source>
</evidence>
<keyword evidence="2" id="KW-0472">Membrane</keyword>
<feature type="signal peptide" evidence="3">
    <location>
        <begin position="1"/>
        <end position="24"/>
    </location>
</feature>
<evidence type="ECO:0000256" key="1">
    <source>
        <dbReference type="SAM" id="MobiDB-lite"/>
    </source>
</evidence>
<keyword evidence="5" id="KW-1185">Reference proteome</keyword>
<protein>
    <submittedName>
        <fullName evidence="4">Uncharacterized protein</fullName>
    </submittedName>
</protein>
<feature type="compositionally biased region" description="Low complexity" evidence="1">
    <location>
        <begin position="70"/>
        <end position="133"/>
    </location>
</feature>
<name>A0A9P8N1J4_9HYPO</name>
<keyword evidence="2" id="KW-1133">Transmembrane helix</keyword>
<dbReference type="Proteomes" id="UP000824596">
    <property type="component" value="Unassembled WGS sequence"/>
</dbReference>
<reference evidence="4" key="1">
    <citation type="submission" date="2021-09" db="EMBL/GenBank/DDBJ databases">
        <title>A high-quality genome of the endoparasitic fungus Hirsutella rhossiliensis with a comparison of Hirsutella genomes reveals transposable elements contributing to genome size variation.</title>
        <authorList>
            <person name="Lin R."/>
            <person name="Jiao Y."/>
            <person name="Sun X."/>
            <person name="Ling J."/>
            <person name="Xie B."/>
            <person name="Cheng X."/>
        </authorList>
    </citation>
    <scope>NUCLEOTIDE SEQUENCE</scope>
    <source>
        <strain evidence="4">HR02</strain>
    </source>
</reference>
<feature type="region of interest" description="Disordered" evidence="1">
    <location>
        <begin position="217"/>
        <end position="243"/>
    </location>
</feature>
<sequence length="320" mass="32477">MPAIRRLAVAIIVGLFVGLGLSLAKDAGPCLGAAHRILDHDAEAAHAQGHGFASAIASLVKRQNDGGGSNATSAASAPSAQASSAPASAQSPTPNATPAGSSSNAPAATSSAPGTSKAPVSSASPRAPASSRHANQRYQTRYHARQLPCGPDNLVPGCSRHLGLFHSTAGIFRVFAFCNFGLFHDRGVIRCIVRVHILFFFVIFVIFIIYLYQPQSTSTSSSQTSADEATTTTSDATSRETITTGAVSTSSAIRKTWTTTLGDGGVKVLTSTSWVAVVPSAASSSGNSKDAGLQNAASQNRGAITLAAAAGALVAGFVLA</sequence>
<comment type="caution">
    <text evidence="4">The sequence shown here is derived from an EMBL/GenBank/DDBJ whole genome shotgun (WGS) entry which is preliminary data.</text>
</comment>
<dbReference type="GeneID" id="68352367"/>
<dbReference type="EMBL" id="JAIZPD010000003">
    <property type="protein sequence ID" value="KAH0965222.1"/>
    <property type="molecule type" value="Genomic_DNA"/>
</dbReference>
<organism evidence="4 5">
    <name type="scientific">Hirsutella rhossiliensis</name>
    <dbReference type="NCBI Taxonomy" id="111463"/>
    <lineage>
        <taxon>Eukaryota</taxon>
        <taxon>Fungi</taxon>
        <taxon>Dikarya</taxon>
        <taxon>Ascomycota</taxon>
        <taxon>Pezizomycotina</taxon>
        <taxon>Sordariomycetes</taxon>
        <taxon>Hypocreomycetidae</taxon>
        <taxon>Hypocreales</taxon>
        <taxon>Ophiocordycipitaceae</taxon>
        <taxon>Hirsutella</taxon>
    </lineage>
</organism>
<dbReference type="AlphaFoldDB" id="A0A9P8N1J4"/>
<gene>
    <name evidence="4" type="ORF">HRG_03238</name>
</gene>
<dbReference type="RefSeq" id="XP_044722735.1">
    <property type="nucleotide sequence ID" value="XM_044861709.1"/>
</dbReference>
<feature type="region of interest" description="Disordered" evidence="1">
    <location>
        <begin position="63"/>
        <end position="137"/>
    </location>
</feature>
<dbReference type="OrthoDB" id="5427732at2759"/>
<feature type="transmembrane region" description="Helical" evidence="2">
    <location>
        <begin position="163"/>
        <end position="183"/>
    </location>
</feature>